<sequence length="151" mass="15550">MSVLGVVVVTGKSPRVQAVVLEGSLDAPTVADTFELRTSSTDPAEQAVDLARHIAPKVTGVGYKVVAIRVAGASPVGRRNKATFSRAHCEGALIYVIRTATGKPVTVVDPVTAPKSVGMKKPQLEELVDGLLSKGVNREAVLAAVVGLAGV</sequence>
<evidence type="ECO:0000313" key="1">
    <source>
        <dbReference type="EMBL" id="MBW9111962.1"/>
    </source>
</evidence>
<dbReference type="RefSeq" id="WP_220292713.1">
    <property type="nucleotide sequence ID" value="NZ_JAEUAX010000021.1"/>
</dbReference>
<comment type="caution">
    <text evidence="1">The sequence shown here is derived from an EMBL/GenBank/DDBJ whole genome shotgun (WGS) entry which is preliminary data.</text>
</comment>
<reference evidence="1 2" key="1">
    <citation type="journal article" date="2021" name="MBio">
        <title>Poor Competitiveness of Bradyrhizobium in Pigeon Pea Root Colonization in Indian Soils.</title>
        <authorList>
            <person name="Chalasani D."/>
            <person name="Basu A."/>
            <person name="Pullabhotla S.V.S.R.N."/>
            <person name="Jorrin B."/>
            <person name="Neal A.L."/>
            <person name="Poole P.S."/>
            <person name="Podile A.R."/>
            <person name="Tkacz A."/>
        </authorList>
    </citation>
    <scope>NUCLEOTIDE SEQUENCE [LARGE SCALE GENOMIC DNA]</scope>
    <source>
        <strain evidence="1 2">HU12</strain>
    </source>
</reference>
<gene>
    <name evidence="1" type="ORF">JNB61_19525</name>
</gene>
<evidence type="ECO:0008006" key="3">
    <source>
        <dbReference type="Google" id="ProtNLM"/>
    </source>
</evidence>
<proteinExistence type="predicted"/>
<evidence type="ECO:0000313" key="2">
    <source>
        <dbReference type="Proteomes" id="UP000777440"/>
    </source>
</evidence>
<protein>
    <recommendedName>
        <fullName evidence="3">DUF3010 family protein</fullName>
    </recommendedName>
</protein>
<dbReference type="Proteomes" id="UP000777440">
    <property type="component" value="Unassembled WGS sequence"/>
</dbReference>
<dbReference type="EMBL" id="JAEUAX010000021">
    <property type="protein sequence ID" value="MBW9111962.1"/>
    <property type="molecule type" value="Genomic_DNA"/>
</dbReference>
<accession>A0ABS7I5T7</accession>
<organism evidence="1 2">
    <name type="scientific">Microbacterium ureisolvens</name>
    <dbReference type="NCBI Taxonomy" id="2781186"/>
    <lineage>
        <taxon>Bacteria</taxon>
        <taxon>Bacillati</taxon>
        <taxon>Actinomycetota</taxon>
        <taxon>Actinomycetes</taxon>
        <taxon>Micrococcales</taxon>
        <taxon>Microbacteriaceae</taxon>
        <taxon>Microbacterium</taxon>
    </lineage>
</organism>
<keyword evidence="2" id="KW-1185">Reference proteome</keyword>
<name>A0ABS7I5T7_9MICO</name>